<feature type="compositionally biased region" description="Polar residues" evidence="19">
    <location>
        <begin position="990"/>
        <end position="999"/>
    </location>
</feature>
<dbReference type="GO" id="GO:0005886">
    <property type="term" value="C:plasma membrane"/>
    <property type="evidence" value="ECO:0007669"/>
    <property type="project" value="TreeGrafter"/>
</dbReference>
<dbReference type="Gene3D" id="3.30.200.20">
    <property type="entry name" value="Phosphorylase Kinase, domain 1"/>
    <property type="match status" value="1"/>
</dbReference>
<keyword evidence="24" id="KW-1185">Reference proteome</keyword>
<evidence type="ECO:0000256" key="6">
    <source>
        <dbReference type="ARBA" id="ARBA00022679"/>
    </source>
</evidence>
<evidence type="ECO:0000256" key="5">
    <source>
        <dbReference type="ARBA" id="ARBA00022614"/>
    </source>
</evidence>
<evidence type="ECO:0000256" key="11">
    <source>
        <dbReference type="ARBA" id="ARBA00022777"/>
    </source>
</evidence>
<evidence type="ECO:0000256" key="18">
    <source>
        <dbReference type="ARBA" id="ARBA00048679"/>
    </source>
</evidence>
<feature type="region of interest" description="Disordered" evidence="19">
    <location>
        <begin position="981"/>
        <end position="1014"/>
    </location>
</feature>
<dbReference type="Proteomes" id="UP000886595">
    <property type="component" value="Unassembled WGS sequence"/>
</dbReference>
<dbReference type="FunFam" id="1.10.510.10:FF:000044">
    <property type="entry name" value="Putative LRR receptor-like serine/threonine-protein kinase"/>
    <property type="match status" value="1"/>
</dbReference>
<dbReference type="Gene3D" id="1.10.510.10">
    <property type="entry name" value="Transferase(Phosphotransferase) domain 1"/>
    <property type="match status" value="1"/>
</dbReference>
<evidence type="ECO:0000256" key="21">
    <source>
        <dbReference type="SAM" id="SignalP"/>
    </source>
</evidence>
<reference evidence="23 24" key="1">
    <citation type="submission" date="2020-02" db="EMBL/GenBank/DDBJ databases">
        <authorList>
            <person name="Ma Q."/>
            <person name="Huang Y."/>
            <person name="Song X."/>
            <person name="Pei D."/>
        </authorList>
    </citation>
    <scope>NUCLEOTIDE SEQUENCE [LARGE SCALE GENOMIC DNA]</scope>
    <source>
        <strain evidence="23">Sxm20200214</strain>
        <tissue evidence="23">Leaf</tissue>
    </source>
</reference>
<evidence type="ECO:0000256" key="19">
    <source>
        <dbReference type="SAM" id="MobiDB-lite"/>
    </source>
</evidence>
<comment type="subcellular location">
    <subcellularLocation>
        <location evidence="1">Membrane</location>
        <topology evidence="1">Single-pass type I membrane protein</topology>
    </subcellularLocation>
</comment>
<evidence type="ECO:0000259" key="22">
    <source>
        <dbReference type="PROSITE" id="PS50011"/>
    </source>
</evidence>
<feature type="signal peptide" evidence="21">
    <location>
        <begin position="1"/>
        <end position="28"/>
    </location>
</feature>
<evidence type="ECO:0000256" key="20">
    <source>
        <dbReference type="SAM" id="Phobius"/>
    </source>
</evidence>
<evidence type="ECO:0000256" key="13">
    <source>
        <dbReference type="ARBA" id="ARBA00022989"/>
    </source>
</evidence>
<dbReference type="InterPro" id="IPR000719">
    <property type="entry name" value="Prot_kinase_dom"/>
</dbReference>
<evidence type="ECO:0000256" key="10">
    <source>
        <dbReference type="ARBA" id="ARBA00022741"/>
    </source>
</evidence>
<dbReference type="AlphaFoldDB" id="A0A8X7VKA2"/>
<evidence type="ECO:0000256" key="9">
    <source>
        <dbReference type="ARBA" id="ARBA00022737"/>
    </source>
</evidence>
<dbReference type="SMART" id="SM00220">
    <property type="entry name" value="S_TKc"/>
    <property type="match status" value="1"/>
</dbReference>
<dbReference type="SUPFAM" id="SSF56112">
    <property type="entry name" value="Protein kinase-like (PK-like)"/>
    <property type="match status" value="1"/>
</dbReference>
<evidence type="ECO:0000256" key="14">
    <source>
        <dbReference type="ARBA" id="ARBA00023136"/>
    </source>
</evidence>
<proteinExistence type="predicted"/>
<dbReference type="InterPro" id="IPR008271">
    <property type="entry name" value="Ser/Thr_kinase_AS"/>
</dbReference>
<dbReference type="InterPro" id="IPR021720">
    <property type="entry name" value="Malectin_dom"/>
</dbReference>
<name>A0A8X7VKA2_BRACI</name>
<protein>
    <recommendedName>
        <fullName evidence="2">non-specific serine/threonine protein kinase</fullName>
        <ecNumber evidence="2">2.7.11.1</ecNumber>
    </recommendedName>
</protein>
<dbReference type="CDD" id="cd14066">
    <property type="entry name" value="STKc_IRAK"/>
    <property type="match status" value="1"/>
</dbReference>
<dbReference type="FunFam" id="3.30.200.20:FF:000140">
    <property type="entry name" value="Leucine-rich repeat receptor-like protein kinase"/>
    <property type="match status" value="1"/>
</dbReference>
<keyword evidence="13 20" id="KW-1133">Transmembrane helix</keyword>
<keyword evidence="7 20" id="KW-0812">Transmembrane</keyword>
<keyword evidence="11" id="KW-0418">Kinase</keyword>
<evidence type="ECO:0000256" key="17">
    <source>
        <dbReference type="ARBA" id="ARBA00047899"/>
    </source>
</evidence>
<dbReference type="PANTHER" id="PTHR48006:SF62">
    <property type="entry name" value="LEUCINE-RICH REPEAT TRANSMEMBRANE PROTEIN KINASE"/>
    <property type="match status" value="1"/>
</dbReference>
<evidence type="ECO:0000313" key="24">
    <source>
        <dbReference type="Proteomes" id="UP000886595"/>
    </source>
</evidence>
<dbReference type="Gene3D" id="2.60.120.430">
    <property type="entry name" value="Galactose-binding lectin"/>
    <property type="match status" value="1"/>
</dbReference>
<keyword evidence="6" id="KW-0808">Transferase</keyword>
<dbReference type="Pfam" id="PF07714">
    <property type="entry name" value="PK_Tyr_Ser-Thr"/>
    <property type="match status" value="1"/>
</dbReference>
<keyword evidence="14 20" id="KW-0472">Membrane</keyword>
<dbReference type="InterPro" id="IPR011009">
    <property type="entry name" value="Kinase-like_dom_sf"/>
</dbReference>
<dbReference type="GO" id="GO:0005524">
    <property type="term" value="F:ATP binding"/>
    <property type="evidence" value="ECO:0007669"/>
    <property type="project" value="UniProtKB-KW"/>
</dbReference>
<evidence type="ECO:0000256" key="3">
    <source>
        <dbReference type="ARBA" id="ARBA00022527"/>
    </source>
</evidence>
<dbReference type="FunFam" id="2.60.120.430:FF:000002">
    <property type="entry name" value="Leucine-rich repeat receptor-like protein kinase"/>
    <property type="match status" value="1"/>
</dbReference>
<sequence length="1014" mass="111301">MPRLGLSPCLLLTVWYLCIHDSVHVVRAQNRTGATTHPDEARALNSIFATWKIQASNEWNISGELCSGAAIDDGVSIDNTAYNPIIKCNCTFASSTICRITELKVLAIDVEGDIPDELWTLEYLTNLILAQNFLTGPLSPAIGNLIRIEWMTFGINALSGPVPKEIGLLTNLKLLGIGSNNFSGSLPAEIGSCTKLQQIYIDSSGLSGKIPLSFANLVELQTVWMVDLEFTGRIPDFIGNWTKLTNLRIIGTGLSGPIPSSFSNLTSLRELRLGDISNGSSTLEFIKDMKSLSILVLRNNNLTGKIPSDFVEYSSLQQVDLSFNKLRGTIPSSLFNLTGLTTLFLGNNMLNGSLPTQKSQSLSSIDVSYNNLSGSLPSWVSLPNSKFNLVANSFTLEGPDNRFLSGLNCLQKNFPCNRGKGIYYNFSINCGGPDIRSVSGAIFEKDDADLGPASFSVNAARRWAVSSIGLFAWSSNNVYIASLRSQFTNTSEILQSARLSPSSLRYYGLGLENGGYTVTLQFAEIQITGVGRRRFDIYVQGRLVEKDFDVRRRAGGSTDRAVHREYKANVSENYLEVHLFWAGKGTCCIPTQRYYGPIISAVSATPDFRPSVDNKPPSKGKNRTGMIVGVIVGLGLLSILAGVVIFIIRKRRKPYTDDEELRSMEIKPCTFSYSELKSATQDFNLSNKLGEGGFGPVYKGNLKDGREVAVKLLSVGSRQGKGQFVAEIVTISTVLHRNLVTLYGCCFEGDHRLLVYEYLPNGSLDQALFGEKGLHLDWSTRFEICLGVARGLVYLHEEARVRIVHRDVKASNILLDSELVPKVSDFGLAKLYHDKKTHISTGVAGTIGYLAPEYAMRGHLTEKTDVYAFGVVALELVSGRPNSDEIVDDDKKYLLEWAWNLHEKGREVELVDDRLSEFNVEEVKRVIGVALLCTQASHSLRPPMSRVVAMLSGDVEVIDVTSKPGYLTDWRYDDITTSSVGGFQTKETDTSGSNKSPGKTDSLPMLGAKINVGR</sequence>
<keyword evidence="15" id="KW-0675">Receptor</keyword>
<evidence type="ECO:0000256" key="7">
    <source>
        <dbReference type="ARBA" id="ARBA00022692"/>
    </source>
</evidence>
<comment type="catalytic activity">
    <reaction evidence="18">
        <text>L-seryl-[protein] + ATP = O-phospho-L-seryl-[protein] + ADP + H(+)</text>
        <dbReference type="Rhea" id="RHEA:17989"/>
        <dbReference type="Rhea" id="RHEA-COMP:9863"/>
        <dbReference type="Rhea" id="RHEA-COMP:11604"/>
        <dbReference type="ChEBI" id="CHEBI:15378"/>
        <dbReference type="ChEBI" id="CHEBI:29999"/>
        <dbReference type="ChEBI" id="CHEBI:30616"/>
        <dbReference type="ChEBI" id="CHEBI:83421"/>
        <dbReference type="ChEBI" id="CHEBI:456216"/>
        <dbReference type="EC" id="2.7.11.1"/>
    </reaction>
</comment>
<gene>
    <name evidence="23" type="ORF">Bca52824_024546</name>
</gene>
<dbReference type="InterPro" id="IPR051824">
    <property type="entry name" value="LRR_Rcpt-Like_S/T_Kinase"/>
</dbReference>
<keyword evidence="12" id="KW-0067">ATP-binding</keyword>
<dbReference type="FunFam" id="3.80.10.10:FF:000497">
    <property type="entry name" value="Leucine-rich repeat transmembrane protein kinase"/>
    <property type="match status" value="1"/>
</dbReference>
<keyword evidence="3" id="KW-0723">Serine/threonine-protein kinase</keyword>
<evidence type="ECO:0000256" key="2">
    <source>
        <dbReference type="ARBA" id="ARBA00012513"/>
    </source>
</evidence>
<comment type="caution">
    <text evidence="23">The sequence shown here is derived from an EMBL/GenBank/DDBJ whole genome shotgun (WGS) entry which is preliminary data.</text>
</comment>
<dbReference type="SUPFAM" id="SSF52058">
    <property type="entry name" value="L domain-like"/>
    <property type="match status" value="1"/>
</dbReference>
<feature type="domain" description="Protein kinase" evidence="22">
    <location>
        <begin position="683"/>
        <end position="958"/>
    </location>
</feature>
<dbReference type="PROSITE" id="PS50011">
    <property type="entry name" value="PROTEIN_KINASE_DOM"/>
    <property type="match status" value="1"/>
</dbReference>
<dbReference type="Gene3D" id="3.80.10.10">
    <property type="entry name" value="Ribonuclease Inhibitor"/>
    <property type="match status" value="2"/>
</dbReference>
<keyword evidence="10" id="KW-0547">Nucleotide-binding</keyword>
<keyword evidence="5" id="KW-0433">Leucine-rich repeat</keyword>
<evidence type="ECO:0000256" key="4">
    <source>
        <dbReference type="ARBA" id="ARBA00022553"/>
    </source>
</evidence>
<evidence type="ECO:0000256" key="16">
    <source>
        <dbReference type="ARBA" id="ARBA00023180"/>
    </source>
</evidence>
<evidence type="ECO:0000256" key="8">
    <source>
        <dbReference type="ARBA" id="ARBA00022729"/>
    </source>
</evidence>
<dbReference type="Pfam" id="PF00560">
    <property type="entry name" value="LRR_1"/>
    <property type="match status" value="3"/>
</dbReference>
<dbReference type="FunFam" id="3.80.10.10:FF:000298">
    <property type="entry name" value="Putative LRR receptor-like serine/threonine-protein kinase"/>
    <property type="match status" value="1"/>
</dbReference>
<dbReference type="EMBL" id="JAAMPC010000005">
    <property type="protein sequence ID" value="KAG2312989.1"/>
    <property type="molecule type" value="Genomic_DNA"/>
</dbReference>
<accession>A0A8X7VKA2</accession>
<dbReference type="PROSITE" id="PS00108">
    <property type="entry name" value="PROTEIN_KINASE_ST"/>
    <property type="match status" value="1"/>
</dbReference>
<keyword evidence="8 21" id="KW-0732">Signal</keyword>
<evidence type="ECO:0000256" key="1">
    <source>
        <dbReference type="ARBA" id="ARBA00004479"/>
    </source>
</evidence>
<organism evidence="23 24">
    <name type="scientific">Brassica carinata</name>
    <name type="common">Ethiopian mustard</name>
    <name type="synonym">Abyssinian cabbage</name>
    <dbReference type="NCBI Taxonomy" id="52824"/>
    <lineage>
        <taxon>Eukaryota</taxon>
        <taxon>Viridiplantae</taxon>
        <taxon>Streptophyta</taxon>
        <taxon>Embryophyta</taxon>
        <taxon>Tracheophyta</taxon>
        <taxon>Spermatophyta</taxon>
        <taxon>Magnoliopsida</taxon>
        <taxon>eudicotyledons</taxon>
        <taxon>Gunneridae</taxon>
        <taxon>Pentapetalae</taxon>
        <taxon>rosids</taxon>
        <taxon>malvids</taxon>
        <taxon>Brassicales</taxon>
        <taxon>Brassicaceae</taxon>
        <taxon>Brassiceae</taxon>
        <taxon>Brassica</taxon>
    </lineage>
</organism>
<comment type="catalytic activity">
    <reaction evidence="17">
        <text>L-threonyl-[protein] + ATP = O-phospho-L-threonyl-[protein] + ADP + H(+)</text>
        <dbReference type="Rhea" id="RHEA:46608"/>
        <dbReference type="Rhea" id="RHEA-COMP:11060"/>
        <dbReference type="Rhea" id="RHEA-COMP:11605"/>
        <dbReference type="ChEBI" id="CHEBI:15378"/>
        <dbReference type="ChEBI" id="CHEBI:30013"/>
        <dbReference type="ChEBI" id="CHEBI:30616"/>
        <dbReference type="ChEBI" id="CHEBI:61977"/>
        <dbReference type="ChEBI" id="CHEBI:456216"/>
        <dbReference type="EC" id="2.7.11.1"/>
    </reaction>
</comment>
<dbReference type="GO" id="GO:0004674">
    <property type="term" value="F:protein serine/threonine kinase activity"/>
    <property type="evidence" value="ECO:0007669"/>
    <property type="project" value="UniProtKB-KW"/>
</dbReference>
<dbReference type="InterPro" id="IPR001611">
    <property type="entry name" value="Leu-rich_rpt"/>
</dbReference>
<keyword evidence="4" id="KW-0597">Phosphoprotein</keyword>
<keyword evidence="16" id="KW-0325">Glycoprotein</keyword>
<keyword evidence="9" id="KW-0677">Repeat</keyword>
<dbReference type="OrthoDB" id="663146at2759"/>
<dbReference type="PANTHER" id="PTHR48006">
    <property type="entry name" value="LEUCINE-RICH REPEAT-CONTAINING PROTEIN DDB_G0281931-RELATED"/>
    <property type="match status" value="1"/>
</dbReference>
<dbReference type="Pfam" id="PF11721">
    <property type="entry name" value="Malectin"/>
    <property type="match status" value="1"/>
</dbReference>
<dbReference type="InterPro" id="IPR032675">
    <property type="entry name" value="LRR_dom_sf"/>
</dbReference>
<dbReference type="EC" id="2.7.11.1" evidence="2"/>
<feature type="transmembrane region" description="Helical" evidence="20">
    <location>
        <begin position="626"/>
        <end position="648"/>
    </location>
</feature>
<evidence type="ECO:0000256" key="15">
    <source>
        <dbReference type="ARBA" id="ARBA00023170"/>
    </source>
</evidence>
<evidence type="ECO:0000256" key="12">
    <source>
        <dbReference type="ARBA" id="ARBA00022840"/>
    </source>
</evidence>
<evidence type="ECO:0000313" key="23">
    <source>
        <dbReference type="EMBL" id="KAG2312989.1"/>
    </source>
</evidence>
<feature type="chain" id="PRO_5036488512" description="non-specific serine/threonine protein kinase" evidence="21">
    <location>
        <begin position="29"/>
        <end position="1014"/>
    </location>
</feature>
<dbReference type="InterPro" id="IPR001245">
    <property type="entry name" value="Ser-Thr/Tyr_kinase_cat_dom"/>
</dbReference>